<protein>
    <submittedName>
        <fullName evidence="1">Uncharacterized protein</fullName>
    </submittedName>
</protein>
<dbReference type="EMBL" id="LGRX02026734">
    <property type="protein sequence ID" value="KAK3250411.1"/>
    <property type="molecule type" value="Genomic_DNA"/>
</dbReference>
<comment type="caution">
    <text evidence="1">The sequence shown here is derived from an EMBL/GenBank/DDBJ whole genome shotgun (WGS) entry which is preliminary data.</text>
</comment>
<gene>
    <name evidence="1" type="ORF">CYMTET_40213</name>
</gene>
<accession>A0AAE0C8H5</accession>
<evidence type="ECO:0000313" key="1">
    <source>
        <dbReference type="EMBL" id="KAK3250411.1"/>
    </source>
</evidence>
<dbReference type="AlphaFoldDB" id="A0AAE0C8H5"/>
<sequence>MTEDAAKASCLAQGILCKSVWCRAVGATWKHQLHRASGASPGSVERAPWHPTLALRGPCGPCFGPSGELWVAEYHGRCITKITWNEKKSSLQISQRIALNVAVLSTAASVAVSANGAQLAVAVQPHCMLDDGEGEHSVHTIDAVTGRTLLDFSLSVGNDDERLEYPSGLCFLQQGVHEGDLAIADFNRGRVQIRRSKSGELLCMVDIPQRACVSDVAQLAGGPLVVVPYGHPSILAVMNWPSSVRQRQQCRYLTGKKHLSTPTGVAIVGATIVISDARRGVLVCIPDERLVPQSSVIDGRAPPGEIKSVNYTTGAILSERESADHARNVDKKAHRFTPSETGLGEFWCWSGVACDYKNGDLVVADASGLHFL</sequence>
<dbReference type="Proteomes" id="UP001190700">
    <property type="component" value="Unassembled WGS sequence"/>
</dbReference>
<proteinExistence type="predicted"/>
<dbReference type="Gene3D" id="2.120.10.30">
    <property type="entry name" value="TolB, C-terminal domain"/>
    <property type="match status" value="1"/>
</dbReference>
<organism evidence="1 2">
    <name type="scientific">Cymbomonas tetramitiformis</name>
    <dbReference type="NCBI Taxonomy" id="36881"/>
    <lineage>
        <taxon>Eukaryota</taxon>
        <taxon>Viridiplantae</taxon>
        <taxon>Chlorophyta</taxon>
        <taxon>Pyramimonadophyceae</taxon>
        <taxon>Pyramimonadales</taxon>
        <taxon>Pyramimonadaceae</taxon>
        <taxon>Cymbomonas</taxon>
    </lineage>
</organism>
<evidence type="ECO:0000313" key="2">
    <source>
        <dbReference type="Proteomes" id="UP001190700"/>
    </source>
</evidence>
<name>A0AAE0C8H5_9CHLO</name>
<reference evidence="1 2" key="1">
    <citation type="journal article" date="2015" name="Genome Biol. Evol.">
        <title>Comparative Genomics of a Bacterivorous Green Alga Reveals Evolutionary Causalities and Consequences of Phago-Mixotrophic Mode of Nutrition.</title>
        <authorList>
            <person name="Burns J.A."/>
            <person name="Paasch A."/>
            <person name="Narechania A."/>
            <person name="Kim E."/>
        </authorList>
    </citation>
    <scope>NUCLEOTIDE SEQUENCE [LARGE SCALE GENOMIC DNA]</scope>
    <source>
        <strain evidence="1 2">PLY_AMNH</strain>
    </source>
</reference>
<dbReference type="InterPro" id="IPR011042">
    <property type="entry name" value="6-blade_b-propeller_TolB-like"/>
</dbReference>
<keyword evidence="2" id="KW-1185">Reference proteome</keyword>
<dbReference type="SUPFAM" id="SSF63829">
    <property type="entry name" value="Calcium-dependent phosphotriesterase"/>
    <property type="match status" value="1"/>
</dbReference>